<dbReference type="GeneID" id="42981193"/>
<name>A0A192H1I7_9LACO</name>
<feature type="compositionally biased region" description="Polar residues" evidence="1">
    <location>
        <begin position="71"/>
        <end position="84"/>
    </location>
</feature>
<evidence type="ECO:0000313" key="3">
    <source>
        <dbReference type="Proteomes" id="UP000078582"/>
    </source>
</evidence>
<dbReference type="Proteomes" id="UP000078582">
    <property type="component" value="Chromosome"/>
</dbReference>
<evidence type="ECO:0000256" key="1">
    <source>
        <dbReference type="SAM" id="MobiDB-lite"/>
    </source>
</evidence>
<accession>A0A192H1I7</accession>
<gene>
    <name evidence="2" type="ORF">AYR53_02935</name>
</gene>
<sequence length="84" mass="9676">MALTDEFLTRRFMKFQCWQCQHPGMEITDKTPAGQNDDQSTRYQIEMTCPRCHAKDNYFINDGEEGKITPSEKSGNTADPENIL</sequence>
<feature type="region of interest" description="Disordered" evidence="1">
    <location>
        <begin position="61"/>
        <end position="84"/>
    </location>
</feature>
<dbReference type="OrthoDB" id="2312131at2"/>
<reference evidence="2 3" key="1">
    <citation type="submission" date="2016-03" db="EMBL/GenBank/DDBJ databases">
        <title>Pediococcus and Lactobacillus from brewery environment - whole genome sequencing and assembly.</title>
        <authorList>
            <person name="Behr J."/>
            <person name="Geissler A.J."/>
            <person name="Vogel R.F."/>
        </authorList>
    </citation>
    <scope>NUCLEOTIDE SEQUENCE [LARGE SCALE GENOMIC DNA]</scope>
    <source>
        <strain evidence="2 3">TMW 1.1989</strain>
    </source>
</reference>
<evidence type="ECO:0000313" key="2">
    <source>
        <dbReference type="EMBL" id="ANK61811.1"/>
    </source>
</evidence>
<proteinExistence type="predicted"/>
<dbReference type="RefSeq" id="WP_068225936.1">
    <property type="nucleotide sequence ID" value="NZ_CP014623.1"/>
</dbReference>
<dbReference type="AlphaFoldDB" id="A0A192H1I7"/>
<dbReference type="EMBL" id="CP014873">
    <property type="protein sequence ID" value="ANK61811.1"/>
    <property type="molecule type" value="Genomic_DNA"/>
</dbReference>
<protein>
    <submittedName>
        <fullName evidence="2">Uncharacterized protein</fullName>
    </submittedName>
</protein>
<dbReference type="STRING" id="375175.AYR53_02935"/>
<organism evidence="2 3">
    <name type="scientific">Loigolactobacillus backii</name>
    <dbReference type="NCBI Taxonomy" id="375175"/>
    <lineage>
        <taxon>Bacteria</taxon>
        <taxon>Bacillati</taxon>
        <taxon>Bacillota</taxon>
        <taxon>Bacilli</taxon>
        <taxon>Lactobacillales</taxon>
        <taxon>Lactobacillaceae</taxon>
        <taxon>Loigolactobacillus</taxon>
    </lineage>
</organism>
<dbReference type="KEGG" id="lbt:AYR52_10390"/>
<keyword evidence="3" id="KW-1185">Reference proteome</keyword>